<protein>
    <submittedName>
        <fullName evidence="2">Uncharacterized protein</fullName>
    </submittedName>
</protein>
<name>A0A9P4QY16_9PLEO</name>
<evidence type="ECO:0000313" key="2">
    <source>
        <dbReference type="EMBL" id="KAF2734889.1"/>
    </source>
</evidence>
<comment type="caution">
    <text evidence="2">The sequence shown here is derived from an EMBL/GenBank/DDBJ whole genome shotgun (WGS) entry which is preliminary data.</text>
</comment>
<reference evidence="2" key="1">
    <citation type="journal article" date="2020" name="Stud. Mycol.">
        <title>101 Dothideomycetes genomes: a test case for predicting lifestyles and emergence of pathogens.</title>
        <authorList>
            <person name="Haridas S."/>
            <person name="Albert R."/>
            <person name="Binder M."/>
            <person name="Bloem J."/>
            <person name="Labutti K."/>
            <person name="Salamov A."/>
            <person name="Andreopoulos B."/>
            <person name="Baker S."/>
            <person name="Barry K."/>
            <person name="Bills G."/>
            <person name="Bluhm B."/>
            <person name="Cannon C."/>
            <person name="Castanera R."/>
            <person name="Culley D."/>
            <person name="Daum C."/>
            <person name="Ezra D."/>
            <person name="Gonzalez J."/>
            <person name="Henrissat B."/>
            <person name="Kuo A."/>
            <person name="Liang C."/>
            <person name="Lipzen A."/>
            <person name="Lutzoni F."/>
            <person name="Magnuson J."/>
            <person name="Mondo S."/>
            <person name="Nolan M."/>
            <person name="Ohm R."/>
            <person name="Pangilinan J."/>
            <person name="Park H.-J."/>
            <person name="Ramirez L."/>
            <person name="Alfaro M."/>
            <person name="Sun H."/>
            <person name="Tritt A."/>
            <person name="Yoshinaga Y."/>
            <person name="Zwiers L.-H."/>
            <person name="Turgeon B."/>
            <person name="Goodwin S."/>
            <person name="Spatafora J."/>
            <person name="Crous P."/>
            <person name="Grigoriev I."/>
        </authorList>
    </citation>
    <scope>NUCLEOTIDE SEQUENCE</scope>
    <source>
        <strain evidence="2">CBS 125425</strain>
    </source>
</reference>
<evidence type="ECO:0000313" key="3">
    <source>
        <dbReference type="Proteomes" id="UP000799444"/>
    </source>
</evidence>
<gene>
    <name evidence="2" type="ORF">EJ04DRAFT_227849</name>
</gene>
<feature type="region of interest" description="Disordered" evidence="1">
    <location>
        <begin position="1"/>
        <end position="26"/>
    </location>
</feature>
<proteinExistence type="predicted"/>
<accession>A0A9P4QY16</accession>
<dbReference type="AlphaFoldDB" id="A0A9P4QY16"/>
<feature type="compositionally biased region" description="Polar residues" evidence="1">
    <location>
        <begin position="1"/>
        <end position="20"/>
    </location>
</feature>
<dbReference type="EMBL" id="ML996142">
    <property type="protein sequence ID" value="KAF2734889.1"/>
    <property type="molecule type" value="Genomic_DNA"/>
</dbReference>
<sequence length="149" mass="16268">MLAPKFNTSVDARTPSSRQGALQPPKRGVVAAPALCAAEKMLLPQHPSPAPFFPPIQLISSPKSTPLMLFLEPEMHFRVLSCRSRARRRLGIESSLVGPVTNLAVSERHSLSSPHPALRDPCLRPSTSLEAVRTQPLLCTEGWTDVRVC</sequence>
<keyword evidence="3" id="KW-1185">Reference proteome</keyword>
<dbReference type="Proteomes" id="UP000799444">
    <property type="component" value="Unassembled WGS sequence"/>
</dbReference>
<organism evidence="2 3">
    <name type="scientific">Polyplosphaeria fusca</name>
    <dbReference type="NCBI Taxonomy" id="682080"/>
    <lineage>
        <taxon>Eukaryota</taxon>
        <taxon>Fungi</taxon>
        <taxon>Dikarya</taxon>
        <taxon>Ascomycota</taxon>
        <taxon>Pezizomycotina</taxon>
        <taxon>Dothideomycetes</taxon>
        <taxon>Pleosporomycetidae</taxon>
        <taxon>Pleosporales</taxon>
        <taxon>Tetraplosphaeriaceae</taxon>
        <taxon>Polyplosphaeria</taxon>
    </lineage>
</organism>
<evidence type="ECO:0000256" key="1">
    <source>
        <dbReference type="SAM" id="MobiDB-lite"/>
    </source>
</evidence>